<dbReference type="SUPFAM" id="SSF52922">
    <property type="entry name" value="TK C-terminal domain-like"/>
    <property type="match status" value="1"/>
</dbReference>
<evidence type="ECO:0000313" key="7">
    <source>
        <dbReference type="Proteomes" id="UP000178911"/>
    </source>
</evidence>
<gene>
    <name evidence="6" type="ORF">A3A13_03360</name>
</gene>
<dbReference type="STRING" id="1802695.A3A13_03360"/>
<evidence type="ECO:0000259" key="5">
    <source>
        <dbReference type="SMART" id="SM00861"/>
    </source>
</evidence>
<dbReference type="SMART" id="SM00861">
    <property type="entry name" value="Transket_pyr"/>
    <property type="match status" value="1"/>
</dbReference>
<evidence type="ECO:0000256" key="2">
    <source>
        <dbReference type="ARBA" id="ARBA00007131"/>
    </source>
</evidence>
<protein>
    <submittedName>
        <fullName evidence="6">Transketolase</fullName>
    </submittedName>
</protein>
<dbReference type="Proteomes" id="UP000178911">
    <property type="component" value="Unassembled WGS sequence"/>
</dbReference>
<evidence type="ECO:0000313" key="6">
    <source>
        <dbReference type="EMBL" id="OGN25391.1"/>
    </source>
</evidence>
<evidence type="ECO:0000256" key="4">
    <source>
        <dbReference type="ARBA" id="ARBA00023052"/>
    </source>
</evidence>
<sequence>MFLNPQAKLIEDLSKPEMIPTRDGFGRGLVEAGEKDERIVVLCADLTESTRSHWFAEKFPERFVEIGVAEQNLALVASGMANYGKIPFISSYATFSPGRNNEQIRTNISINNVPVKIAGAHAGISVGPDGATHQALEDIALMRVQPRMVVVVPCDAVETHKATVAVAFNGQPSYIRFGREKSPVFTTQDTPFEIGRAEIFRDPSISSRSSPSDARPSESRTGQAADAVIIGCGMLLYNALLAAEELSKDGIECMVINSHTVKPIDEKTIIDAAKKTGAVVTVEEHQVNGGLGSAVAEVLSKNYPVPQEYIGMQDRFGESGEAGELIKYFGMDVESIKNAVKKVITRKK</sequence>
<dbReference type="InterPro" id="IPR029061">
    <property type="entry name" value="THDP-binding"/>
</dbReference>
<feature type="domain" description="Transketolase-like pyrimidine-binding" evidence="5">
    <location>
        <begin position="19"/>
        <end position="184"/>
    </location>
</feature>
<dbReference type="PROSITE" id="PS00802">
    <property type="entry name" value="TRANSKETOLASE_2"/>
    <property type="match status" value="1"/>
</dbReference>
<dbReference type="PANTHER" id="PTHR43825">
    <property type="entry name" value="PYRUVATE DEHYDROGENASE E1 COMPONENT"/>
    <property type="match status" value="1"/>
</dbReference>
<keyword evidence="3" id="KW-0808">Transferase</keyword>
<dbReference type="Gene3D" id="3.40.50.970">
    <property type="match status" value="1"/>
</dbReference>
<dbReference type="InterPro" id="IPR020826">
    <property type="entry name" value="Transketolase_BS"/>
</dbReference>
<dbReference type="FunFam" id="3.40.50.970:FF:000129">
    <property type="entry name" value="Transketolase"/>
    <property type="match status" value="1"/>
</dbReference>
<dbReference type="InterPro" id="IPR009014">
    <property type="entry name" value="Transketo_C/PFOR_II"/>
</dbReference>
<name>A0A1F8GJ96_9BACT</name>
<comment type="cofactor">
    <cofactor evidence="1">
        <name>thiamine diphosphate</name>
        <dbReference type="ChEBI" id="CHEBI:58937"/>
    </cofactor>
</comment>
<dbReference type="AlphaFoldDB" id="A0A1F8GJ96"/>
<dbReference type="InterPro" id="IPR051157">
    <property type="entry name" value="PDH/Transketolase"/>
</dbReference>
<proteinExistence type="inferred from homology"/>
<dbReference type="EMBL" id="MGKJ01000002">
    <property type="protein sequence ID" value="OGN25391.1"/>
    <property type="molecule type" value="Genomic_DNA"/>
</dbReference>
<comment type="caution">
    <text evidence="6">The sequence shown here is derived from an EMBL/GenBank/DDBJ whole genome shotgun (WGS) entry which is preliminary data.</text>
</comment>
<dbReference type="Gene3D" id="3.40.50.920">
    <property type="match status" value="1"/>
</dbReference>
<dbReference type="InterPro" id="IPR033248">
    <property type="entry name" value="Transketolase_C"/>
</dbReference>
<reference evidence="6 7" key="1">
    <citation type="journal article" date="2016" name="Nat. Commun.">
        <title>Thousands of microbial genomes shed light on interconnected biogeochemical processes in an aquifer system.</title>
        <authorList>
            <person name="Anantharaman K."/>
            <person name="Brown C.T."/>
            <person name="Hug L.A."/>
            <person name="Sharon I."/>
            <person name="Castelle C.J."/>
            <person name="Probst A.J."/>
            <person name="Thomas B.C."/>
            <person name="Singh A."/>
            <person name="Wilkins M.J."/>
            <person name="Karaoz U."/>
            <person name="Brodie E.L."/>
            <person name="Williams K.H."/>
            <person name="Hubbard S.S."/>
            <person name="Banfield J.F."/>
        </authorList>
    </citation>
    <scope>NUCLEOTIDE SEQUENCE [LARGE SCALE GENOMIC DNA]</scope>
</reference>
<keyword evidence="4" id="KW-0786">Thiamine pyrophosphate</keyword>
<dbReference type="PANTHER" id="PTHR43825:SF1">
    <property type="entry name" value="TRANSKETOLASE-LIKE PYRIMIDINE-BINDING DOMAIN-CONTAINING PROTEIN"/>
    <property type="match status" value="1"/>
</dbReference>
<evidence type="ECO:0000256" key="3">
    <source>
        <dbReference type="ARBA" id="ARBA00022679"/>
    </source>
</evidence>
<accession>A0A1F8GJ96</accession>
<organism evidence="6 7">
    <name type="scientific">Candidatus Yanofskybacteria bacterium RIFCSPLOWO2_01_FULL_43_22</name>
    <dbReference type="NCBI Taxonomy" id="1802695"/>
    <lineage>
        <taxon>Bacteria</taxon>
        <taxon>Candidatus Yanofskyibacteriota</taxon>
    </lineage>
</organism>
<dbReference type="SUPFAM" id="SSF52518">
    <property type="entry name" value="Thiamin diphosphate-binding fold (THDP-binding)"/>
    <property type="match status" value="1"/>
</dbReference>
<dbReference type="Pfam" id="PF02780">
    <property type="entry name" value="Transketolase_C"/>
    <property type="match status" value="1"/>
</dbReference>
<dbReference type="CDD" id="cd07033">
    <property type="entry name" value="TPP_PYR_DXS_TK_like"/>
    <property type="match status" value="1"/>
</dbReference>
<comment type="similarity">
    <text evidence="2">Belongs to the transketolase family.</text>
</comment>
<dbReference type="GO" id="GO:0016740">
    <property type="term" value="F:transferase activity"/>
    <property type="evidence" value="ECO:0007669"/>
    <property type="project" value="UniProtKB-KW"/>
</dbReference>
<dbReference type="InterPro" id="IPR005475">
    <property type="entry name" value="Transketolase-like_Pyr-bd"/>
</dbReference>
<evidence type="ECO:0000256" key="1">
    <source>
        <dbReference type="ARBA" id="ARBA00001964"/>
    </source>
</evidence>
<dbReference type="Pfam" id="PF02779">
    <property type="entry name" value="Transket_pyr"/>
    <property type="match status" value="1"/>
</dbReference>